<dbReference type="Pfam" id="PF02575">
    <property type="entry name" value="YbaB_DNA_bd"/>
    <property type="match status" value="1"/>
</dbReference>
<comment type="subunit">
    <text evidence="2">Homodimer.</text>
</comment>
<dbReference type="Gene3D" id="3.30.1310.10">
    <property type="entry name" value="Nucleoid-associated protein YbaB-like domain"/>
    <property type="match status" value="1"/>
</dbReference>
<gene>
    <name evidence="4" type="ORF">C4520_21580</name>
</gene>
<keyword evidence="3" id="KW-0175">Coiled coil</keyword>
<name>A0A3A4NI18_ABYX5</name>
<keyword evidence="2" id="KW-0963">Cytoplasm</keyword>
<dbReference type="GO" id="GO:0043590">
    <property type="term" value="C:bacterial nucleoid"/>
    <property type="evidence" value="ECO:0007669"/>
    <property type="project" value="UniProtKB-UniRule"/>
</dbReference>
<accession>A0A3A4NI18</accession>
<dbReference type="PIRSF" id="PIRSF004555">
    <property type="entry name" value="UCP004555"/>
    <property type="match status" value="1"/>
</dbReference>
<keyword evidence="1 2" id="KW-0238">DNA-binding</keyword>
<dbReference type="GO" id="GO:0003677">
    <property type="term" value="F:DNA binding"/>
    <property type="evidence" value="ECO:0007669"/>
    <property type="project" value="UniProtKB-UniRule"/>
</dbReference>
<proteinExistence type="inferred from homology"/>
<comment type="caution">
    <text evidence="4">The sequence shown here is derived from an EMBL/GenBank/DDBJ whole genome shotgun (WGS) entry which is preliminary data.</text>
</comment>
<comment type="subcellular location">
    <subcellularLocation>
        <location evidence="2">Cytoplasm</location>
        <location evidence="2">Nucleoid</location>
    </subcellularLocation>
</comment>
<sequence length="104" mass="11285">MDMGKIMKQARQLQEKMSKLQDELGTKTVEATTGGGMVKVVANGRREIQSIQISPEVVDPNDIEMLQDLTLAAVNEALRKAEELATAEMSKIAGGMNLKLPGLM</sequence>
<protein>
    <recommendedName>
        <fullName evidence="2">Nucleoid-associated protein C4520_21580</fullName>
    </recommendedName>
</protein>
<comment type="function">
    <text evidence="2">Binds to DNA and alters its conformation. May be involved in regulation of gene expression, nucleoid organization and DNA protection.</text>
</comment>
<evidence type="ECO:0000313" key="4">
    <source>
        <dbReference type="EMBL" id="RJP14311.1"/>
    </source>
</evidence>
<evidence type="ECO:0000313" key="5">
    <source>
        <dbReference type="Proteomes" id="UP000265882"/>
    </source>
</evidence>
<dbReference type="Proteomes" id="UP000265882">
    <property type="component" value="Unassembled WGS sequence"/>
</dbReference>
<evidence type="ECO:0000256" key="1">
    <source>
        <dbReference type="ARBA" id="ARBA00023125"/>
    </source>
</evidence>
<feature type="coiled-coil region" evidence="3">
    <location>
        <begin position="3"/>
        <end position="30"/>
    </location>
</feature>
<evidence type="ECO:0000256" key="2">
    <source>
        <dbReference type="HAMAP-Rule" id="MF_00274"/>
    </source>
</evidence>
<comment type="similarity">
    <text evidence="2">Belongs to the YbaB/EbfC family.</text>
</comment>
<dbReference type="PANTHER" id="PTHR33449:SF1">
    <property type="entry name" value="NUCLEOID-ASSOCIATED PROTEIN YBAB"/>
    <property type="match status" value="1"/>
</dbReference>
<evidence type="ECO:0000256" key="3">
    <source>
        <dbReference type="SAM" id="Coils"/>
    </source>
</evidence>
<dbReference type="AlphaFoldDB" id="A0A3A4NI18"/>
<dbReference type="InterPro" id="IPR036894">
    <property type="entry name" value="YbaB-like_sf"/>
</dbReference>
<dbReference type="InterPro" id="IPR004401">
    <property type="entry name" value="YbaB/EbfC"/>
</dbReference>
<dbReference type="GO" id="GO:0005829">
    <property type="term" value="C:cytosol"/>
    <property type="evidence" value="ECO:0007669"/>
    <property type="project" value="TreeGrafter"/>
</dbReference>
<reference evidence="4 5" key="1">
    <citation type="journal article" date="2017" name="ISME J.">
        <title>Energy and carbon metabolisms in a deep terrestrial subsurface fluid microbial community.</title>
        <authorList>
            <person name="Momper L."/>
            <person name="Jungbluth S.P."/>
            <person name="Lee M.D."/>
            <person name="Amend J.P."/>
        </authorList>
    </citation>
    <scope>NUCLEOTIDE SEQUENCE [LARGE SCALE GENOMIC DNA]</scope>
    <source>
        <strain evidence="4">SURF_5</strain>
    </source>
</reference>
<dbReference type="PANTHER" id="PTHR33449">
    <property type="entry name" value="NUCLEOID-ASSOCIATED PROTEIN YBAB"/>
    <property type="match status" value="1"/>
</dbReference>
<dbReference type="SUPFAM" id="SSF82607">
    <property type="entry name" value="YbaB-like"/>
    <property type="match status" value="1"/>
</dbReference>
<organism evidence="4 5">
    <name type="scientific">Abyssobacteria bacterium (strain SURF_5)</name>
    <dbReference type="NCBI Taxonomy" id="2093360"/>
    <lineage>
        <taxon>Bacteria</taxon>
        <taxon>Pseudomonadati</taxon>
        <taxon>Candidatus Hydrogenedentota</taxon>
        <taxon>Candidatus Abyssobacteria</taxon>
    </lineage>
</organism>
<dbReference type="EMBL" id="QZKU01000144">
    <property type="protein sequence ID" value="RJP14311.1"/>
    <property type="molecule type" value="Genomic_DNA"/>
</dbReference>
<dbReference type="HAMAP" id="MF_00274">
    <property type="entry name" value="DNA_YbaB_EbfC"/>
    <property type="match status" value="1"/>
</dbReference>
<dbReference type="NCBIfam" id="TIGR00103">
    <property type="entry name" value="DNA_YbaB_EbfC"/>
    <property type="match status" value="1"/>
</dbReference>